<dbReference type="GO" id="GO:0005634">
    <property type="term" value="C:nucleus"/>
    <property type="evidence" value="ECO:0007669"/>
    <property type="project" value="UniProtKB-SubCell"/>
</dbReference>
<dbReference type="InterPro" id="IPR009061">
    <property type="entry name" value="DNA-bd_dom_put_sf"/>
</dbReference>
<evidence type="ECO:0000313" key="6">
    <source>
        <dbReference type="Proteomes" id="UP000758155"/>
    </source>
</evidence>
<proteinExistence type="predicted"/>
<dbReference type="Proteomes" id="UP000758155">
    <property type="component" value="Unassembled WGS sequence"/>
</dbReference>
<reference evidence="5" key="1">
    <citation type="submission" date="2019-04" db="EMBL/GenBank/DDBJ databases">
        <title>Sequencing of skin fungus with MAO and IRED activity.</title>
        <authorList>
            <person name="Marsaioli A.J."/>
            <person name="Bonatto J.M.C."/>
            <person name="Reis Junior O."/>
        </authorList>
    </citation>
    <scope>NUCLEOTIDE SEQUENCE</scope>
    <source>
        <strain evidence="5">28M1</strain>
    </source>
</reference>
<dbReference type="InterPro" id="IPR037129">
    <property type="entry name" value="XPA_sf"/>
</dbReference>
<feature type="region of interest" description="Disordered" evidence="4">
    <location>
        <begin position="105"/>
        <end position="124"/>
    </location>
</feature>
<keyword evidence="2" id="KW-0862">Zinc</keyword>
<feature type="compositionally biased region" description="Basic and acidic residues" evidence="4">
    <location>
        <begin position="228"/>
        <end position="240"/>
    </location>
</feature>
<accession>A0A9P5BY32</accession>
<evidence type="ECO:0000313" key="5">
    <source>
        <dbReference type="EMBL" id="KAF3035458.1"/>
    </source>
</evidence>
<comment type="caution">
    <text evidence="5">The sequence shown here is derived from an EMBL/GenBank/DDBJ whole genome shotgun (WGS) entry which is preliminary data.</text>
</comment>
<feature type="compositionally biased region" description="Basic and acidic residues" evidence="4">
    <location>
        <begin position="204"/>
        <end position="215"/>
    </location>
</feature>
<feature type="region of interest" description="Disordered" evidence="4">
    <location>
        <begin position="1"/>
        <end position="94"/>
    </location>
</feature>
<dbReference type="SUPFAM" id="SSF46955">
    <property type="entry name" value="Putative DNA-binding domain"/>
    <property type="match status" value="1"/>
</dbReference>
<protein>
    <submittedName>
        <fullName evidence="5">Uncharacterized protein</fullName>
    </submittedName>
</protein>
<feature type="region of interest" description="Disordered" evidence="4">
    <location>
        <begin position="190"/>
        <end position="252"/>
    </location>
</feature>
<dbReference type="AlphaFoldDB" id="A0A9P5BY32"/>
<evidence type="ECO:0000256" key="1">
    <source>
        <dbReference type="ARBA" id="ARBA00004123"/>
    </source>
</evidence>
<sequence length="334" mass="37636">MTGRRSARAAAKAPVKYRSDSENSDFGDKKRKRSTKKTAATPRQGARRSQSPDDEAEKTPKRRKKSPETLAAEHKEKSRIQEQKAAKQQAKQQWEEWLSKNDVSGKLLDTEPERDEAVTQTDAHKQYDLKANELVTLERFEKPNQYGGQTKLFLAAEAKKVAIRKYGLLAGFTEEAEILKKGEELLEEWKERHSKDAQATPTKPKKEIAVGDTPKKAKTHKQKWAAYVEEHNVGDKKLSEEPEESINQTDSKTQFQLLPGDLVCLPYFPKPNPKYGNTTKFFNRADIKELSYRKQATIGGVEEIEDPEEFLSKGKELLLAAVAAAAKSKAPAEA</sequence>
<dbReference type="CDD" id="cd21075">
    <property type="entry name" value="DBD_XPA-like"/>
    <property type="match status" value="1"/>
</dbReference>
<name>A0A9P5BY32_9PLEO</name>
<evidence type="ECO:0000256" key="2">
    <source>
        <dbReference type="ARBA" id="ARBA00022833"/>
    </source>
</evidence>
<dbReference type="Gene3D" id="3.90.530.10">
    <property type="entry name" value="XPA C-terminal domain"/>
    <property type="match status" value="1"/>
</dbReference>
<gene>
    <name evidence="5" type="ORF">E8E12_006161</name>
</gene>
<keyword evidence="6" id="KW-1185">Reference proteome</keyword>
<feature type="compositionally biased region" description="Basic and acidic residues" evidence="4">
    <location>
        <begin position="108"/>
        <end position="124"/>
    </location>
</feature>
<keyword evidence="3" id="KW-0539">Nucleus</keyword>
<comment type="subcellular location">
    <subcellularLocation>
        <location evidence="1">Nucleus</location>
    </subcellularLocation>
</comment>
<organism evidence="5 6">
    <name type="scientific">Didymella heteroderae</name>
    <dbReference type="NCBI Taxonomy" id="1769908"/>
    <lineage>
        <taxon>Eukaryota</taxon>
        <taxon>Fungi</taxon>
        <taxon>Dikarya</taxon>
        <taxon>Ascomycota</taxon>
        <taxon>Pezizomycotina</taxon>
        <taxon>Dothideomycetes</taxon>
        <taxon>Pleosporomycetidae</taxon>
        <taxon>Pleosporales</taxon>
        <taxon>Pleosporineae</taxon>
        <taxon>Didymellaceae</taxon>
        <taxon>Didymella</taxon>
    </lineage>
</organism>
<evidence type="ECO:0000256" key="3">
    <source>
        <dbReference type="ARBA" id="ARBA00023242"/>
    </source>
</evidence>
<dbReference type="OrthoDB" id="3799195at2759"/>
<evidence type="ECO:0000256" key="4">
    <source>
        <dbReference type="SAM" id="MobiDB-lite"/>
    </source>
</evidence>
<feature type="compositionally biased region" description="Basic and acidic residues" evidence="4">
    <location>
        <begin position="71"/>
        <end position="85"/>
    </location>
</feature>
<dbReference type="EMBL" id="SWKV01000058">
    <property type="protein sequence ID" value="KAF3035458.1"/>
    <property type="molecule type" value="Genomic_DNA"/>
</dbReference>